<sequence length="936" mass="102255">MSLSDKIRTVAEGMPGFGERPIRTNWGCDRQKRFDRMLALLYAETHEGLMTGVTGRFVYVSTSPDLPPSMFKGLPVGLELHTANASPPRVISGIVSHVDVGASDGELTCYRLTIVDAIQLLHGKFNSRIFKSQRLPDIFHTLFAQYRRNSAFAAAADLDLSPLNVEHYPARAFVRQADEPDGKFIDRLARRDGITYYARPGDGKGKARDTPMHTIVMIDSASHIRRTRAQTLRYGGHTGMHTGDTIMSIAWSHAVTARRATIQSPDYKTARVATGARTSDLDHGAAGNGLADMLADYRIYGPHAGDSAVDLDRLARARMLSHDRRADQVDFFGTVRDIGLAEWFDLTGYVHLDMQPEKDRQFVPVDIHRRMWNNMPKELDERARALFQASQRRFGTSERHPAFRDDLPATTGDRYEIALTCVRRGVPLAPSYDPRIDLPPTPPILGRVVAPEGITVHTNAYGCAWVRLLGLNPGDHENSGGTTGTPADSAPLLVMNPWAGDRYGFSFPLRAGMYVVLDSLYGDPDRLYISGTLNDARHMPTAFSNVTKLPGNPHVLGLRSREIGGGRGNQLVMSDWNGLISAQLASDESHSQVNVGHLAHPSDSGPGKSRGYGVEARTDASLVARAARGLMLTTYARAAASGDLLDRQELLELLSQFAELFESMGDFAHQHGLHGPDANGLARLAQKLREWRSEPGANDGDMMAFAAKGGIGHFTPKTYGVFAAENIDHAAAQNVQTTAGKNVHTSARDRMEMHAGTGMKATTAHGPMQFESHDDLIRLAAHKALELMSTTDVIRLTASKGIELRCGSGLFQMDANGNANLHMPGKISIKGSGHDWSGPTSSATDLRPFRPSHQAQYVLRDATNGAPLIRCPYAIKTPAGRTIQSFTNERGETAPVFTAVAQDVPLQTVKSGPAPVESWQFAGSDRPQIQRDYLED</sequence>
<dbReference type="GeneID" id="56502023"/>
<dbReference type="Proteomes" id="UP000494201">
    <property type="component" value="Unassembled WGS sequence"/>
</dbReference>
<evidence type="ECO:0000313" key="5">
    <source>
        <dbReference type="EMBL" id="VVU51248.1"/>
    </source>
</evidence>
<evidence type="ECO:0000259" key="2">
    <source>
        <dbReference type="Pfam" id="PF10106"/>
    </source>
</evidence>
<proteinExistence type="predicted"/>
<dbReference type="SUPFAM" id="SSF69279">
    <property type="entry name" value="Phage tail proteins"/>
    <property type="match status" value="1"/>
</dbReference>
<evidence type="ECO:0000313" key="6">
    <source>
        <dbReference type="Proteomes" id="UP000494201"/>
    </source>
</evidence>
<feature type="domain" description="Putative type VI secretion system Rhs element associated Vgr" evidence="3">
    <location>
        <begin position="561"/>
        <end position="668"/>
    </location>
</feature>
<name>A0A6P2GC69_9BURK</name>
<keyword evidence="7" id="KW-1185">Reference proteome</keyword>
<evidence type="ECO:0000256" key="1">
    <source>
        <dbReference type="SAM" id="MobiDB-lite"/>
    </source>
</evidence>
<evidence type="ECO:0000259" key="3">
    <source>
        <dbReference type="Pfam" id="PF13296"/>
    </source>
</evidence>
<dbReference type="Gene3D" id="2.40.50.230">
    <property type="entry name" value="Gp5 N-terminal domain"/>
    <property type="match status" value="1"/>
</dbReference>
<reference evidence="5 6" key="1">
    <citation type="submission" date="2019-09" db="EMBL/GenBank/DDBJ databases">
        <authorList>
            <person name="Depoorter E."/>
        </authorList>
    </citation>
    <scope>NUCLEOTIDE SEQUENCE [LARGE SCALE GENOMIC DNA]</scope>
    <source>
        <strain evidence="5">LMG 20980</strain>
    </source>
</reference>
<feature type="domain" description="DUF2345" evidence="2">
    <location>
        <begin position="702"/>
        <end position="839"/>
    </location>
</feature>
<dbReference type="Proteomes" id="UP000755577">
    <property type="component" value="Unassembled WGS sequence"/>
</dbReference>
<dbReference type="Pfam" id="PF10106">
    <property type="entry name" value="DUF2345"/>
    <property type="match status" value="1"/>
</dbReference>
<dbReference type="Gene3D" id="4.10.220.110">
    <property type="match status" value="1"/>
</dbReference>
<dbReference type="InterPro" id="IPR006533">
    <property type="entry name" value="T6SS_Vgr_RhsGE"/>
</dbReference>
<dbReference type="Pfam" id="PF13296">
    <property type="entry name" value="T6SS_Vgr"/>
    <property type="match status" value="1"/>
</dbReference>
<gene>
    <name evidence="5" type="ORF">BAN20980_03969</name>
    <name evidence="4" type="ORF">JQK92_31675</name>
</gene>
<feature type="region of interest" description="Disordered" evidence="1">
    <location>
        <begin position="915"/>
        <end position="936"/>
    </location>
</feature>
<dbReference type="NCBIfam" id="TIGR01646">
    <property type="entry name" value="vgr_GE"/>
    <property type="match status" value="1"/>
</dbReference>
<dbReference type="Gene3D" id="2.30.110.50">
    <property type="match status" value="1"/>
</dbReference>
<evidence type="ECO:0000313" key="7">
    <source>
        <dbReference type="Proteomes" id="UP000755577"/>
    </source>
</evidence>
<dbReference type="RefSeq" id="WP_174927126.1">
    <property type="nucleotide sequence ID" value="NZ_CABVLY010000015.1"/>
</dbReference>
<dbReference type="EMBL" id="CABVLY010000015">
    <property type="protein sequence ID" value="VVU51248.1"/>
    <property type="molecule type" value="Genomic_DNA"/>
</dbReference>
<dbReference type="InterPro" id="IPR037026">
    <property type="entry name" value="Vgr_OB-fold_dom_sf"/>
</dbReference>
<reference evidence="4 7" key="2">
    <citation type="submission" date="2021-02" db="EMBL/GenBank/DDBJ databases">
        <title>Draft genome of the type strains Burkholderia anthina DSM16086.</title>
        <authorList>
            <person name="Hertel R."/>
            <person name="Meissner J."/>
            <person name="Poehlein A."/>
            <person name="Daniel R."/>
            <person name="Commichau F.M."/>
        </authorList>
    </citation>
    <scope>NUCLEOTIDE SEQUENCE [LARGE SCALE GENOMIC DNA]</scope>
    <source>
        <strain evidence="4 7">DSM 16086</strain>
    </source>
</reference>
<accession>A0A6P2GC69</accession>
<dbReference type="InterPro" id="IPR028244">
    <property type="entry name" value="T6SS_Rhs_Vgr_dom"/>
</dbReference>
<evidence type="ECO:0000313" key="4">
    <source>
        <dbReference type="EMBL" id="MBM2770967.1"/>
    </source>
</evidence>
<feature type="region of interest" description="Disordered" evidence="1">
    <location>
        <begin position="591"/>
        <end position="613"/>
    </location>
</feature>
<dbReference type="AlphaFoldDB" id="A0A6P2GC69"/>
<dbReference type="Pfam" id="PF05954">
    <property type="entry name" value="Phage_GPD"/>
    <property type="match status" value="1"/>
</dbReference>
<dbReference type="EMBL" id="JAFCIQ010000034">
    <property type="protein sequence ID" value="MBM2770967.1"/>
    <property type="molecule type" value="Genomic_DNA"/>
</dbReference>
<protein>
    <submittedName>
        <fullName evidence="5">Type IV secretion protein Rhs</fullName>
    </submittedName>
    <submittedName>
        <fullName evidence="4">Type VI secretion system tip protein VgrG</fullName>
    </submittedName>
</protein>
<organism evidence="5 6">
    <name type="scientific">Burkholderia anthina</name>
    <dbReference type="NCBI Taxonomy" id="179879"/>
    <lineage>
        <taxon>Bacteria</taxon>
        <taxon>Pseudomonadati</taxon>
        <taxon>Pseudomonadota</taxon>
        <taxon>Betaproteobacteria</taxon>
        <taxon>Burkholderiales</taxon>
        <taxon>Burkholderiaceae</taxon>
        <taxon>Burkholderia</taxon>
        <taxon>Burkholderia cepacia complex</taxon>
    </lineage>
</organism>
<dbReference type="InterPro" id="IPR018769">
    <property type="entry name" value="VgrG2_DUF2345"/>
</dbReference>
<dbReference type="Gene3D" id="3.55.50.10">
    <property type="entry name" value="Baseplate protein-like domains"/>
    <property type="match status" value="1"/>
</dbReference>
<dbReference type="SUPFAM" id="SSF69255">
    <property type="entry name" value="gp5 N-terminal domain-like"/>
    <property type="match status" value="1"/>
</dbReference>